<comment type="caution">
    <text evidence="1">The sequence shown here is derived from an EMBL/GenBank/DDBJ whole genome shotgun (WGS) entry which is preliminary data.</text>
</comment>
<gene>
    <name evidence="1" type="ORF">RIMI_LOCUS8391274</name>
</gene>
<dbReference type="Proteomes" id="UP001176940">
    <property type="component" value="Unassembled WGS sequence"/>
</dbReference>
<reference evidence="1" key="1">
    <citation type="submission" date="2023-07" db="EMBL/GenBank/DDBJ databases">
        <authorList>
            <person name="Stuckert A."/>
        </authorList>
    </citation>
    <scope>NUCLEOTIDE SEQUENCE</scope>
</reference>
<dbReference type="PANTHER" id="PTHR21301:SF12">
    <property type="match status" value="1"/>
</dbReference>
<proteinExistence type="predicted"/>
<evidence type="ECO:0000313" key="1">
    <source>
        <dbReference type="EMBL" id="CAJ0940228.1"/>
    </source>
</evidence>
<dbReference type="EMBL" id="CAUEEQ010016623">
    <property type="protein sequence ID" value="CAJ0940228.1"/>
    <property type="molecule type" value="Genomic_DNA"/>
</dbReference>
<organism evidence="1 2">
    <name type="scientific">Ranitomeya imitator</name>
    <name type="common">mimic poison frog</name>
    <dbReference type="NCBI Taxonomy" id="111125"/>
    <lineage>
        <taxon>Eukaryota</taxon>
        <taxon>Metazoa</taxon>
        <taxon>Chordata</taxon>
        <taxon>Craniata</taxon>
        <taxon>Vertebrata</taxon>
        <taxon>Euteleostomi</taxon>
        <taxon>Amphibia</taxon>
        <taxon>Batrachia</taxon>
        <taxon>Anura</taxon>
        <taxon>Neobatrachia</taxon>
        <taxon>Hyloidea</taxon>
        <taxon>Dendrobatidae</taxon>
        <taxon>Dendrobatinae</taxon>
        <taxon>Ranitomeya</taxon>
    </lineage>
</organism>
<evidence type="ECO:0008006" key="3">
    <source>
        <dbReference type="Google" id="ProtNLM"/>
    </source>
</evidence>
<evidence type="ECO:0000313" key="2">
    <source>
        <dbReference type="Proteomes" id="UP001176940"/>
    </source>
</evidence>
<sequence length="454" mass="51722">METFIAFVQNSFYSLRDNINRGNLFYPPNLTTIERHALRGLQEDNKIIIKPADKGGALVVMNRSDYLQEVSRQLSDITIYQKLQKDPTSSIRQKISDTLHKYTQLGVLDTKTVDFLTNPHPVIPVFYTIPKIHKNLEKPPGRPIVASTDSILSPLARYNEKILTPLIQTSKSYIVDTGAFLEVLQSLDNIPPSALLVTMDVKDLYTSIPHIEGINSVHKLLTLSSLQEDHVNLCVELLTIILTYNHFMFQDDFYLQLQIFSEGFNSTDYTVVEQGEWSLLSGDVGPSVSLSLTLYKELLLLFLLLPLESVLGRNKQMLLELSPAFLFLSMPRVRSLSGDRRNLKGPYQLFAHDSGPKHDSSTSLLTSQPCWDMVAIHQPYTTPSIWTIQGCSTLISKQDCLKISLHIIINYKWHISVIKSSLIEYFVNKIVKLFLKAKYLELSHLCRRRNRKKA</sequence>
<keyword evidence="2" id="KW-1185">Reference proteome</keyword>
<name>A0ABN9LEN1_9NEOB</name>
<accession>A0ABN9LEN1</accession>
<protein>
    <recommendedName>
        <fullName evidence="3">Reverse transcriptase domain-containing protein</fullName>
    </recommendedName>
</protein>
<dbReference type="PANTHER" id="PTHR21301">
    <property type="entry name" value="REVERSE TRANSCRIPTASE"/>
    <property type="match status" value="1"/>
</dbReference>